<dbReference type="Proteomes" id="UP001317516">
    <property type="component" value="Plasmid p100"/>
</dbReference>
<name>A0ABM8DLA3_9SPIR</name>
<dbReference type="EMBL" id="AP027071">
    <property type="protein sequence ID" value="BDU63378.1"/>
    <property type="molecule type" value="Genomic_DNA"/>
</dbReference>
<evidence type="ECO:0000313" key="2">
    <source>
        <dbReference type="Proteomes" id="UP001317516"/>
    </source>
</evidence>
<gene>
    <name evidence="1" type="ORF">BOFE_09180</name>
</gene>
<organism evidence="1 2">
    <name type="scientific">Candidatus Borrelia fainii</name>
    <dbReference type="NCBI Taxonomy" id="2518322"/>
    <lineage>
        <taxon>Bacteria</taxon>
        <taxon>Pseudomonadati</taxon>
        <taxon>Spirochaetota</taxon>
        <taxon>Spirochaetia</taxon>
        <taxon>Spirochaetales</taxon>
        <taxon>Borreliaceae</taxon>
        <taxon>Borrelia</taxon>
    </lineage>
</organism>
<proteinExistence type="predicted"/>
<reference evidence="1 2" key="1">
    <citation type="submission" date="2022-11" db="EMBL/GenBank/DDBJ databases">
        <title>Genome sequence of clinical isolate of the human pathogenic Borrelia fainii.</title>
        <authorList>
            <person name="Itokawa K."/>
            <person name="Sato K."/>
            <person name="Qiu Y."/>
        </authorList>
    </citation>
    <scope>NUCLEOTIDE SEQUENCE [LARGE SCALE GENOMIC DNA]</scope>
    <source>
        <strain evidence="1 2">Qtaro</strain>
        <plasmid evidence="1 2">p100</plasmid>
    </source>
</reference>
<keyword evidence="2" id="KW-1185">Reference proteome</keyword>
<sequence length="44" mass="5335">MKNTYYWDTKNKRFIRNSDLKVPNKPFKVTGPYIKSDTLHVNLY</sequence>
<geneLocation type="plasmid" evidence="1 2">
    <name>p100</name>
</geneLocation>
<evidence type="ECO:0000313" key="1">
    <source>
        <dbReference type="EMBL" id="BDU63378.1"/>
    </source>
</evidence>
<accession>A0ABM8DLA3</accession>
<keyword evidence="1" id="KW-0614">Plasmid</keyword>
<protein>
    <submittedName>
        <fullName evidence="1">Uncharacterized protein</fullName>
    </submittedName>
</protein>